<dbReference type="EMBL" id="JAYMYQ010000005">
    <property type="protein sequence ID" value="KAK7327638.1"/>
    <property type="molecule type" value="Genomic_DNA"/>
</dbReference>
<organism evidence="1 2">
    <name type="scientific">Canavalia gladiata</name>
    <name type="common">Sword bean</name>
    <name type="synonym">Dolichos gladiatus</name>
    <dbReference type="NCBI Taxonomy" id="3824"/>
    <lineage>
        <taxon>Eukaryota</taxon>
        <taxon>Viridiplantae</taxon>
        <taxon>Streptophyta</taxon>
        <taxon>Embryophyta</taxon>
        <taxon>Tracheophyta</taxon>
        <taxon>Spermatophyta</taxon>
        <taxon>Magnoliopsida</taxon>
        <taxon>eudicotyledons</taxon>
        <taxon>Gunneridae</taxon>
        <taxon>Pentapetalae</taxon>
        <taxon>rosids</taxon>
        <taxon>fabids</taxon>
        <taxon>Fabales</taxon>
        <taxon>Fabaceae</taxon>
        <taxon>Papilionoideae</taxon>
        <taxon>50 kb inversion clade</taxon>
        <taxon>NPAAA clade</taxon>
        <taxon>indigoferoid/millettioid clade</taxon>
        <taxon>Phaseoleae</taxon>
        <taxon>Canavalia</taxon>
    </lineage>
</organism>
<dbReference type="AlphaFoldDB" id="A0AAN9L6H3"/>
<dbReference type="PANTHER" id="PTHR33237:SF46">
    <property type="entry name" value="OS01G0606100 PROTEIN"/>
    <property type="match status" value="1"/>
</dbReference>
<keyword evidence="2" id="KW-1185">Reference proteome</keyword>
<dbReference type="Proteomes" id="UP001367508">
    <property type="component" value="Unassembled WGS sequence"/>
</dbReference>
<dbReference type="PANTHER" id="PTHR33237">
    <property type="entry name" value="F2P16.13 PROTEIN-RELATED"/>
    <property type="match status" value="1"/>
</dbReference>
<name>A0AAN9L6H3_CANGL</name>
<evidence type="ECO:0000313" key="1">
    <source>
        <dbReference type="EMBL" id="KAK7327638.1"/>
    </source>
</evidence>
<comment type="caution">
    <text evidence="1">The sequence shown here is derived from an EMBL/GenBank/DDBJ whole genome shotgun (WGS) entry which is preliminary data.</text>
</comment>
<protein>
    <submittedName>
        <fullName evidence="1">Uncharacterized protein</fullName>
    </submittedName>
</protein>
<gene>
    <name evidence="1" type="ORF">VNO77_21722</name>
</gene>
<proteinExistence type="predicted"/>
<evidence type="ECO:0000313" key="2">
    <source>
        <dbReference type="Proteomes" id="UP001367508"/>
    </source>
</evidence>
<reference evidence="1 2" key="1">
    <citation type="submission" date="2024-01" db="EMBL/GenBank/DDBJ databases">
        <title>The genomes of 5 underutilized Papilionoideae crops provide insights into root nodulation and disease resistanc.</title>
        <authorList>
            <person name="Jiang F."/>
        </authorList>
    </citation>
    <scope>NUCLEOTIDE SEQUENCE [LARGE SCALE GENOMIC DNA]</scope>
    <source>
        <strain evidence="1">LVBAO_FW01</strain>
        <tissue evidence="1">Leaves</tissue>
    </source>
</reference>
<sequence length="139" mass="15998">MDSSKRQVNQFIVNFTAVLAVLAKRASLLPRKLKAATPATKEEWRIELKSKKKMLTNISRKKLPFIHRRNKKKGEKEDWGDGGVWQKSIMMGDKCEPLDFSGVIYYDNKGKQVNEIPLKSPRAASPLPCYLTRQHSKHF</sequence>
<accession>A0AAN9L6H3</accession>